<dbReference type="CDD" id="cd07989">
    <property type="entry name" value="LPLAT_AGPAT-like"/>
    <property type="match status" value="1"/>
</dbReference>
<dbReference type="PANTHER" id="PTHR10434:SF64">
    <property type="entry name" value="1-ACYL-SN-GLYCEROL-3-PHOSPHATE ACYLTRANSFERASE-RELATED"/>
    <property type="match status" value="1"/>
</dbReference>
<dbReference type="Pfam" id="PF01553">
    <property type="entry name" value="Acyltransferase"/>
    <property type="match status" value="1"/>
</dbReference>
<keyword evidence="8" id="KW-1185">Reference proteome</keyword>
<reference evidence="7 8" key="1">
    <citation type="submission" date="2021-01" db="EMBL/GenBank/DDBJ databases">
        <title>Draft Genome Sequence and Polyhydroxyalkanoate Biosynthetic Potential of Jeongeupia naejangsanensis Type Strain DSM 24253.</title>
        <authorList>
            <person name="Turrini P."/>
            <person name="Artuso I."/>
            <person name="Lugli G.A."/>
            <person name="Frangipani E."/>
            <person name="Ventura M."/>
            <person name="Visca P."/>
        </authorList>
    </citation>
    <scope>NUCLEOTIDE SEQUENCE [LARGE SCALE GENOMIC DNA]</scope>
    <source>
        <strain evidence="7 8">DSM 24253</strain>
    </source>
</reference>
<comment type="caution">
    <text evidence="7">The sequence shown here is derived from an EMBL/GenBank/DDBJ whole genome shotgun (WGS) entry which is preliminary data.</text>
</comment>
<evidence type="ECO:0000256" key="2">
    <source>
        <dbReference type="ARBA" id="ARBA00022516"/>
    </source>
</evidence>
<comment type="pathway">
    <text evidence="1">Lipid metabolism.</text>
</comment>
<evidence type="ECO:0000313" key="7">
    <source>
        <dbReference type="EMBL" id="MBM3117711.1"/>
    </source>
</evidence>
<evidence type="ECO:0000256" key="5">
    <source>
        <dbReference type="ARBA" id="ARBA00023315"/>
    </source>
</evidence>
<keyword evidence="4" id="KW-0443">Lipid metabolism</keyword>
<proteinExistence type="predicted"/>
<dbReference type="GO" id="GO:0016746">
    <property type="term" value="F:acyltransferase activity"/>
    <property type="evidence" value="ECO:0007669"/>
    <property type="project" value="UniProtKB-KW"/>
</dbReference>
<dbReference type="Proteomes" id="UP000809431">
    <property type="component" value="Unassembled WGS sequence"/>
</dbReference>
<evidence type="ECO:0000256" key="4">
    <source>
        <dbReference type="ARBA" id="ARBA00023098"/>
    </source>
</evidence>
<evidence type="ECO:0000259" key="6">
    <source>
        <dbReference type="SMART" id="SM00563"/>
    </source>
</evidence>
<dbReference type="PANTHER" id="PTHR10434">
    <property type="entry name" value="1-ACYL-SN-GLYCEROL-3-PHOSPHATE ACYLTRANSFERASE"/>
    <property type="match status" value="1"/>
</dbReference>
<dbReference type="SUPFAM" id="SSF69593">
    <property type="entry name" value="Glycerol-3-phosphate (1)-acyltransferase"/>
    <property type="match status" value="1"/>
</dbReference>
<keyword evidence="2" id="KW-0444">Lipid biosynthesis</keyword>
<sequence>MLTLLQIRVQVHGISPGIYPPNHLLLSNHISWLDIFVLNAVTVSQFVAKSEIRNWPLIGRLCCGARTLFIERERRRDTARVNGAILHSLQQGECVAIFPEGTTSDGASILPFRSSLLQAAIDADATIQPVYLRYTNSKGQRCCAAAYVDEISFGESLWRILGHRGLTVELSFLAPFSAGENDRRALTQFVQSRIQAAHQAFETGHCVQ</sequence>
<evidence type="ECO:0000256" key="1">
    <source>
        <dbReference type="ARBA" id="ARBA00005189"/>
    </source>
</evidence>
<dbReference type="RefSeq" id="WP_203539903.1">
    <property type="nucleotide sequence ID" value="NZ_JAESND010000013.1"/>
</dbReference>
<organism evidence="7 8">
    <name type="scientific">Jeongeupia naejangsanensis</name>
    <dbReference type="NCBI Taxonomy" id="613195"/>
    <lineage>
        <taxon>Bacteria</taxon>
        <taxon>Pseudomonadati</taxon>
        <taxon>Pseudomonadota</taxon>
        <taxon>Betaproteobacteria</taxon>
        <taxon>Neisseriales</taxon>
        <taxon>Chitinibacteraceae</taxon>
        <taxon>Jeongeupia</taxon>
    </lineage>
</organism>
<name>A0ABS2BRV0_9NEIS</name>
<dbReference type="EMBL" id="JAESND010000013">
    <property type="protein sequence ID" value="MBM3117711.1"/>
    <property type="molecule type" value="Genomic_DNA"/>
</dbReference>
<evidence type="ECO:0000256" key="3">
    <source>
        <dbReference type="ARBA" id="ARBA00022679"/>
    </source>
</evidence>
<accession>A0ABS2BRV0</accession>
<feature type="domain" description="Phospholipid/glycerol acyltransferase" evidence="6">
    <location>
        <begin position="23"/>
        <end position="135"/>
    </location>
</feature>
<protein>
    <submittedName>
        <fullName evidence="7">1-acyl-sn-glycerol-3-phosphate acyltransferase</fullName>
    </submittedName>
</protein>
<gene>
    <name evidence="7" type="ORF">JMJ54_17895</name>
</gene>
<dbReference type="InterPro" id="IPR002123">
    <property type="entry name" value="Plipid/glycerol_acylTrfase"/>
</dbReference>
<dbReference type="SMART" id="SM00563">
    <property type="entry name" value="PlsC"/>
    <property type="match status" value="1"/>
</dbReference>
<evidence type="ECO:0000313" key="8">
    <source>
        <dbReference type="Proteomes" id="UP000809431"/>
    </source>
</evidence>
<keyword evidence="3" id="KW-0808">Transferase</keyword>
<keyword evidence="5 7" id="KW-0012">Acyltransferase</keyword>